<gene>
    <name evidence="2" type="ORF">skT53_34340</name>
</gene>
<keyword evidence="1" id="KW-0812">Transmembrane</keyword>
<dbReference type="AlphaFoldDB" id="A0A7I8DHF7"/>
<evidence type="ECO:0000313" key="2">
    <source>
        <dbReference type="EMBL" id="BCJ88449.1"/>
    </source>
</evidence>
<evidence type="ECO:0000256" key="1">
    <source>
        <dbReference type="SAM" id="Phobius"/>
    </source>
</evidence>
<sequence length="85" mass="9423">MVMIILLALLALIVSFGVGFILNMLTKFYLTSSIVFVALFIYIMVRVQGGLQGGDWLLLALLAVGSFASSMTIRTLKNRGFRMFQ</sequence>
<keyword evidence="3" id="KW-1185">Reference proteome</keyword>
<dbReference type="RefSeq" id="WP_200759051.1">
    <property type="nucleotide sequence ID" value="NZ_AP023366.1"/>
</dbReference>
<name>A0A7I8DHF7_9BACL</name>
<protein>
    <submittedName>
        <fullName evidence="2">Uncharacterized protein</fullName>
    </submittedName>
</protein>
<proteinExistence type="predicted"/>
<dbReference type="KEGG" id="eff:skT53_34340"/>
<evidence type="ECO:0000313" key="3">
    <source>
        <dbReference type="Proteomes" id="UP000593802"/>
    </source>
</evidence>
<feature type="transmembrane region" description="Helical" evidence="1">
    <location>
        <begin position="57"/>
        <end position="76"/>
    </location>
</feature>
<reference evidence="2 3" key="1">
    <citation type="submission" date="2020-08" db="EMBL/GenBank/DDBJ databases">
        <title>Complete Genome Sequence of Effusibacillus dendaii Strain skT53, Isolated from Farmland soil.</title>
        <authorList>
            <person name="Konishi T."/>
            <person name="Kawasaki H."/>
        </authorList>
    </citation>
    <scope>NUCLEOTIDE SEQUENCE [LARGE SCALE GENOMIC DNA]</scope>
    <source>
        <strain evidence="3">skT53</strain>
    </source>
</reference>
<accession>A0A7I8DHF7</accession>
<feature type="transmembrane region" description="Helical" evidence="1">
    <location>
        <begin position="27"/>
        <end position="45"/>
    </location>
</feature>
<keyword evidence="1" id="KW-1133">Transmembrane helix</keyword>
<dbReference type="Proteomes" id="UP000593802">
    <property type="component" value="Chromosome"/>
</dbReference>
<organism evidence="2 3">
    <name type="scientific">Effusibacillus dendaii</name>
    <dbReference type="NCBI Taxonomy" id="2743772"/>
    <lineage>
        <taxon>Bacteria</taxon>
        <taxon>Bacillati</taxon>
        <taxon>Bacillota</taxon>
        <taxon>Bacilli</taxon>
        <taxon>Bacillales</taxon>
        <taxon>Alicyclobacillaceae</taxon>
        <taxon>Effusibacillus</taxon>
    </lineage>
</organism>
<dbReference type="EMBL" id="AP023366">
    <property type="protein sequence ID" value="BCJ88449.1"/>
    <property type="molecule type" value="Genomic_DNA"/>
</dbReference>
<keyword evidence="1" id="KW-0472">Membrane</keyword>